<comment type="caution">
    <text evidence="1">The sequence shown here is derived from an EMBL/GenBank/DDBJ whole genome shotgun (WGS) entry which is preliminary data.</text>
</comment>
<dbReference type="RefSeq" id="WP_124974463.1">
    <property type="nucleotide sequence ID" value="NZ_BDQK01000013.1"/>
</dbReference>
<protein>
    <submittedName>
        <fullName evidence="1">Uncharacterized protein</fullName>
    </submittedName>
</protein>
<proteinExistence type="predicted"/>
<gene>
    <name evidence="1" type="ORF">AsFPU1_3115</name>
</gene>
<sequence>MPNLSLTDQQVIELVKQLPFENKYSLLLELAQEASKKRQERMDYAQQQLKQLCQEKGLNWEEMIEEEKESFVDDLVHEE</sequence>
<reference evidence="2" key="1">
    <citation type="submission" date="2017-05" db="EMBL/GenBank/DDBJ databases">
        <title>Physiological properties and genetic analysis related to exopolysaccharide production of fresh-water unicellular cyanobacterium Aphanothece sacrum, Suizenji Nori, that has been cultured as a food source in Japan.</title>
        <authorList>
            <person name="Kanesaki Y."/>
            <person name="Yoshikawa S."/>
            <person name="Ohki K."/>
        </authorList>
    </citation>
    <scope>NUCLEOTIDE SEQUENCE [LARGE SCALE GENOMIC DNA]</scope>
    <source>
        <strain evidence="2">FPU1</strain>
    </source>
</reference>
<accession>A0A401IKE2</accession>
<name>A0A401IKE2_APHSA</name>
<evidence type="ECO:0000313" key="1">
    <source>
        <dbReference type="EMBL" id="GBF81696.1"/>
    </source>
</evidence>
<dbReference type="AlphaFoldDB" id="A0A401IKE2"/>
<evidence type="ECO:0000313" key="2">
    <source>
        <dbReference type="Proteomes" id="UP000287247"/>
    </source>
</evidence>
<dbReference type="Proteomes" id="UP000287247">
    <property type="component" value="Unassembled WGS sequence"/>
</dbReference>
<dbReference type="EMBL" id="BDQK01000013">
    <property type="protein sequence ID" value="GBF81696.1"/>
    <property type="molecule type" value="Genomic_DNA"/>
</dbReference>
<dbReference type="OrthoDB" id="574144at2"/>
<keyword evidence="2" id="KW-1185">Reference proteome</keyword>
<organism evidence="1 2">
    <name type="scientific">Aphanothece sacrum FPU1</name>
    <dbReference type="NCBI Taxonomy" id="1920663"/>
    <lineage>
        <taxon>Bacteria</taxon>
        <taxon>Bacillati</taxon>
        <taxon>Cyanobacteriota</taxon>
        <taxon>Cyanophyceae</taxon>
        <taxon>Oscillatoriophycideae</taxon>
        <taxon>Chroococcales</taxon>
        <taxon>Aphanothecaceae</taxon>
        <taxon>Aphanothece</taxon>
    </lineage>
</organism>